<gene>
    <name evidence="1" type="ORF">V8201_17845</name>
</gene>
<protein>
    <recommendedName>
        <fullName evidence="3">Secreted protein</fullName>
    </recommendedName>
</protein>
<evidence type="ECO:0000313" key="2">
    <source>
        <dbReference type="Proteomes" id="UP001367771"/>
    </source>
</evidence>
<keyword evidence="2" id="KW-1185">Reference proteome</keyword>
<proteinExistence type="predicted"/>
<evidence type="ECO:0008006" key="3">
    <source>
        <dbReference type="Google" id="ProtNLM"/>
    </source>
</evidence>
<evidence type="ECO:0000313" key="1">
    <source>
        <dbReference type="EMBL" id="MEI5688959.1"/>
    </source>
</evidence>
<dbReference type="RefSeq" id="WP_336546132.1">
    <property type="nucleotide sequence ID" value="NZ_JBBBDM010000017.1"/>
</dbReference>
<dbReference type="Proteomes" id="UP001367771">
    <property type="component" value="Unassembled WGS sequence"/>
</dbReference>
<sequence length="117" mass="12596">MPMLALLLLVTAADDDAATMLARSQSMIAGERCAADRDHTDITVCGRRRADRFRVPFVGYEPGDPKHEAVAVERDRLLHRTNPVEELTPFLVGGGMAGATISSRTGVGGIRDRPLAP</sequence>
<reference evidence="1 2" key="1">
    <citation type="journal article" date="2013" name="Int. J. Syst. Evol. Microbiol.">
        <title>Sphingomonas kyungheensis sp. nov., a bacterium with ginsenoside-converting activity isolated from soil of a ginseng field.</title>
        <authorList>
            <person name="Son H.M."/>
            <person name="Yang J.E."/>
            <person name="Park Y."/>
            <person name="Han C.K."/>
            <person name="Kim S.G."/>
            <person name="Kook M."/>
            <person name="Yi T.H."/>
        </authorList>
    </citation>
    <scope>NUCLEOTIDE SEQUENCE [LARGE SCALE GENOMIC DNA]</scope>
    <source>
        <strain evidence="1 2">LMG 26582</strain>
    </source>
</reference>
<dbReference type="EMBL" id="JBBBDM010000017">
    <property type="protein sequence ID" value="MEI5688959.1"/>
    <property type="molecule type" value="Genomic_DNA"/>
</dbReference>
<comment type="caution">
    <text evidence="1">The sequence shown here is derived from an EMBL/GenBank/DDBJ whole genome shotgun (WGS) entry which is preliminary data.</text>
</comment>
<name>A0ABU8H7I9_9SPHN</name>
<organism evidence="1 2">
    <name type="scientific">Sphingomonas kyungheensis</name>
    <dbReference type="NCBI Taxonomy" id="1069987"/>
    <lineage>
        <taxon>Bacteria</taxon>
        <taxon>Pseudomonadati</taxon>
        <taxon>Pseudomonadota</taxon>
        <taxon>Alphaproteobacteria</taxon>
        <taxon>Sphingomonadales</taxon>
        <taxon>Sphingomonadaceae</taxon>
        <taxon>Sphingomonas</taxon>
    </lineage>
</organism>
<accession>A0ABU8H7I9</accession>